<keyword evidence="2" id="KW-0472">Membrane</keyword>
<feature type="region of interest" description="Disordered" evidence="1">
    <location>
        <begin position="1298"/>
        <end position="1335"/>
    </location>
</feature>
<dbReference type="PaxDb" id="55529-EKX49323"/>
<dbReference type="Gene3D" id="2.10.50.10">
    <property type="entry name" value="Tumor Necrosis Factor Receptor, subunit A, domain 2"/>
    <property type="match status" value="1"/>
</dbReference>
<dbReference type="SMART" id="SM01411">
    <property type="entry name" value="Ephrin_rec_like"/>
    <property type="match status" value="2"/>
</dbReference>
<reference evidence="5 7" key="1">
    <citation type="journal article" date="2012" name="Nature">
        <title>Algal genomes reveal evolutionary mosaicism and the fate of nucleomorphs.</title>
        <authorList>
            <consortium name="DOE Joint Genome Institute"/>
            <person name="Curtis B.A."/>
            <person name="Tanifuji G."/>
            <person name="Burki F."/>
            <person name="Gruber A."/>
            <person name="Irimia M."/>
            <person name="Maruyama S."/>
            <person name="Arias M.C."/>
            <person name="Ball S.G."/>
            <person name="Gile G.H."/>
            <person name="Hirakawa Y."/>
            <person name="Hopkins J.F."/>
            <person name="Kuo A."/>
            <person name="Rensing S.A."/>
            <person name="Schmutz J."/>
            <person name="Symeonidi A."/>
            <person name="Elias M."/>
            <person name="Eveleigh R.J."/>
            <person name="Herman E.K."/>
            <person name="Klute M.J."/>
            <person name="Nakayama T."/>
            <person name="Obornik M."/>
            <person name="Reyes-Prieto A."/>
            <person name="Armbrust E.V."/>
            <person name="Aves S.J."/>
            <person name="Beiko R.G."/>
            <person name="Coutinho P."/>
            <person name="Dacks J.B."/>
            <person name="Durnford D.G."/>
            <person name="Fast N.M."/>
            <person name="Green B.R."/>
            <person name="Grisdale C.J."/>
            <person name="Hempel F."/>
            <person name="Henrissat B."/>
            <person name="Hoppner M.P."/>
            <person name="Ishida K."/>
            <person name="Kim E."/>
            <person name="Koreny L."/>
            <person name="Kroth P.G."/>
            <person name="Liu Y."/>
            <person name="Malik S.B."/>
            <person name="Maier U.G."/>
            <person name="McRose D."/>
            <person name="Mock T."/>
            <person name="Neilson J.A."/>
            <person name="Onodera N.T."/>
            <person name="Poole A.M."/>
            <person name="Pritham E.J."/>
            <person name="Richards T.A."/>
            <person name="Rocap G."/>
            <person name="Roy S.W."/>
            <person name="Sarai C."/>
            <person name="Schaack S."/>
            <person name="Shirato S."/>
            <person name="Slamovits C.H."/>
            <person name="Spencer D.F."/>
            <person name="Suzuki S."/>
            <person name="Worden A.Z."/>
            <person name="Zauner S."/>
            <person name="Barry K."/>
            <person name="Bell C."/>
            <person name="Bharti A.K."/>
            <person name="Crow J.A."/>
            <person name="Grimwood J."/>
            <person name="Kramer R."/>
            <person name="Lindquist E."/>
            <person name="Lucas S."/>
            <person name="Salamov A."/>
            <person name="McFadden G.I."/>
            <person name="Lane C.E."/>
            <person name="Keeling P.J."/>
            <person name="Gray M.W."/>
            <person name="Grigoriev I.V."/>
            <person name="Archibald J.M."/>
        </authorList>
    </citation>
    <scope>NUCLEOTIDE SEQUENCE</scope>
    <source>
        <strain evidence="5 7">CCMP2712</strain>
    </source>
</reference>
<feature type="region of interest" description="Disordered" evidence="1">
    <location>
        <begin position="1239"/>
        <end position="1260"/>
    </location>
</feature>
<feature type="signal peptide" evidence="3">
    <location>
        <begin position="1"/>
        <end position="20"/>
    </location>
</feature>
<dbReference type="STRING" id="905079.L1JMN6"/>
<feature type="compositionally biased region" description="Basic and acidic residues" evidence="1">
    <location>
        <begin position="1209"/>
        <end position="1218"/>
    </location>
</feature>
<feature type="region of interest" description="Disordered" evidence="1">
    <location>
        <begin position="1139"/>
        <end position="1158"/>
    </location>
</feature>
<reference evidence="7" key="2">
    <citation type="submission" date="2012-11" db="EMBL/GenBank/DDBJ databases">
        <authorList>
            <person name="Kuo A."/>
            <person name="Curtis B.A."/>
            <person name="Tanifuji G."/>
            <person name="Burki F."/>
            <person name="Gruber A."/>
            <person name="Irimia M."/>
            <person name="Maruyama S."/>
            <person name="Arias M.C."/>
            <person name="Ball S.G."/>
            <person name="Gile G.H."/>
            <person name="Hirakawa Y."/>
            <person name="Hopkins J.F."/>
            <person name="Rensing S.A."/>
            <person name="Schmutz J."/>
            <person name="Symeonidi A."/>
            <person name="Elias M."/>
            <person name="Eveleigh R.J."/>
            <person name="Herman E.K."/>
            <person name="Klute M.J."/>
            <person name="Nakayama T."/>
            <person name="Obornik M."/>
            <person name="Reyes-Prieto A."/>
            <person name="Armbrust E.V."/>
            <person name="Aves S.J."/>
            <person name="Beiko R.G."/>
            <person name="Coutinho P."/>
            <person name="Dacks J.B."/>
            <person name="Durnford D.G."/>
            <person name="Fast N.M."/>
            <person name="Green B.R."/>
            <person name="Grisdale C."/>
            <person name="Hempe F."/>
            <person name="Henrissat B."/>
            <person name="Hoppner M.P."/>
            <person name="Ishida K.-I."/>
            <person name="Kim E."/>
            <person name="Koreny L."/>
            <person name="Kroth P.G."/>
            <person name="Liu Y."/>
            <person name="Malik S.-B."/>
            <person name="Maier U.G."/>
            <person name="McRose D."/>
            <person name="Mock T."/>
            <person name="Neilson J.A."/>
            <person name="Onodera N.T."/>
            <person name="Poole A.M."/>
            <person name="Pritham E.J."/>
            <person name="Richards T.A."/>
            <person name="Rocap G."/>
            <person name="Roy S.W."/>
            <person name="Sarai C."/>
            <person name="Schaack S."/>
            <person name="Shirato S."/>
            <person name="Slamovits C.H."/>
            <person name="Spencer D.F."/>
            <person name="Suzuki S."/>
            <person name="Worden A.Z."/>
            <person name="Zauner S."/>
            <person name="Barry K."/>
            <person name="Bell C."/>
            <person name="Bharti A.K."/>
            <person name="Crow J.A."/>
            <person name="Grimwood J."/>
            <person name="Kramer R."/>
            <person name="Lindquist E."/>
            <person name="Lucas S."/>
            <person name="Salamov A."/>
            <person name="McFadden G.I."/>
            <person name="Lane C.E."/>
            <person name="Keeling P.J."/>
            <person name="Gray M.W."/>
            <person name="Grigoriev I.V."/>
            <person name="Archibald J.M."/>
        </authorList>
    </citation>
    <scope>NUCLEOTIDE SEQUENCE</scope>
    <source>
        <strain evidence="7">CCMP2712</strain>
    </source>
</reference>
<dbReference type="eggNOG" id="KOG1217">
    <property type="taxonomic scope" value="Eukaryota"/>
</dbReference>
<dbReference type="EMBL" id="JH992982">
    <property type="protein sequence ID" value="EKX49323.1"/>
    <property type="molecule type" value="Genomic_DNA"/>
</dbReference>
<dbReference type="SUPFAM" id="SSF57184">
    <property type="entry name" value="Growth factor receptor domain"/>
    <property type="match status" value="1"/>
</dbReference>
<dbReference type="InterPro" id="IPR009030">
    <property type="entry name" value="Growth_fac_rcpt_cys_sf"/>
</dbReference>
<protein>
    <recommendedName>
        <fullName evidence="4">Tyrosine-protein kinase ephrin type A/B receptor-like domain-containing protein</fullName>
    </recommendedName>
</protein>
<evidence type="ECO:0000256" key="2">
    <source>
        <dbReference type="SAM" id="Phobius"/>
    </source>
</evidence>
<feature type="compositionally biased region" description="Basic and acidic residues" evidence="1">
    <location>
        <begin position="1239"/>
        <end position="1254"/>
    </location>
</feature>
<evidence type="ECO:0000256" key="3">
    <source>
        <dbReference type="SAM" id="SignalP"/>
    </source>
</evidence>
<keyword evidence="3" id="KW-0732">Signal</keyword>
<dbReference type="HOGENOM" id="CLU_256318_0_0_1"/>
<evidence type="ECO:0000259" key="4">
    <source>
        <dbReference type="Pfam" id="PF07699"/>
    </source>
</evidence>
<dbReference type="Proteomes" id="UP000011087">
    <property type="component" value="Unassembled WGS sequence"/>
</dbReference>
<dbReference type="PANTHER" id="PTHR46967:SF2">
    <property type="entry name" value="SUSHI, VON WILLEBRAND FACTOR TYPE A, EGF AND PENTRAXIN DOMAIN-CONTAINING PROTEIN 1-LIKE"/>
    <property type="match status" value="1"/>
</dbReference>
<evidence type="ECO:0000313" key="7">
    <source>
        <dbReference type="Proteomes" id="UP000011087"/>
    </source>
</evidence>
<sequence length="1371" mass="145445">MRPCALCCVLLALCARLATCSVWSCCNGDWFDPNCWDYMPGSSDDAQFQLASNCNVTFSNASVTVGSITLSLSISAPIPSSPLQLWFVKASSLQDKPSLTVQTITVGNYIALTALALNIAASQQVTTSFQSQLVCYGSNIGSSSCASCAPTGTLTVAGHSTFLLKPLSALDTVYLTMNIKNSGSMQINGGQSVYMSGNLVNSNKLYLQTSNFIPAAYSSWKNDVTGTITFSNDGSSTKYYMRFMSAFNNSGTVQIDAPCTVVFAGGGTNTGLLGVDGSLNVTNSYNFVSNTMQGSGSVYLQSINSVLLAGSCGSSIKLFVHGPTTIAQLFQVKAGCTVTMGATDLFAGSLKGAGVSASSISVLSGGVFGSDGSTACSISSLTLSNAGNVALLSMAFASQTIISNQAQGVVSLTETRLQDQASSLLLTNAGELVMTASAFSSVQNSGRVIIIQSSSLSLALSSTASFMQQSGVVATIVNNAMSASVRVAASPGYGGSPSFTLSGYAELDLLPGTSWISLSSNTSVCSLEMKNVVQASMADSTHGCDVSFSYTSLRCVGECTFLGAISIANTSTFLGNGTVISHSFSFGPVAAGQELVSEAPFRNVGSCVACGGVLTLRGGFVQVGEAAVLNLCGGQLLGNVSIVQGSLFPGGSIVGDVDLGGRLTFGENMSLNVVGSFRSTSTSLISLSFELTNSATAGLIATRSNLLNVTQALELSGRVSSNWTWIGPASLNLSSPILFLAASSLTALTRGELAVEIRQFDPQTLLPLFTDKQMLFDFQGCPDGTTGTYMCDGCSPGTFSRRNGFAPLQCESCPAGSYQSNAGQGSCSPCMQGQYQNTTGSFQCMECPAGYVQASTGSTSCTACPAGSYPDSGSIHCLSCPAGHHYVSPGVCRSNVPENMVNQSQVINSNTTILLTNVSHDLLNLSVTLNMSNELERVSPVSSRPLSPSTSPSQQTVHAFSDGMIFAATFSLLGFGLGLFGLCKLRTFGRCRKKRPSARQDDQTSPLRQFDLDKALLFSTQNTELLQTTSHLGFDHCLKIVSDDDVTMTSAFSIPLPGMRAHDNSQGKCYKATSAGHLVSWKEYKDSEGRGLYYNQNETPNDVHELQQYRGEEDAEQTLFKEEETMLTVLAHGEITAYESETDTKEQSHSDDESEGHIDLDVDEEDERQQEGSAHDFEGKSEKDNEEFSEGESKKESEFDEENQSELRGTLEDHEKNQEQYTIEQYQFDVVSTSAASIREHEDCAAEESREGHEQTFGSDDLRVNILDASEKKATRKRSLKEGVANFLDQIRNFSKDHLRSSVRRLSRSNKGESEQINRNSSVKGPAPTNQPRRQLNVAALAGLQAALSRAAKASGNEDNKDAEWTSDDEG</sequence>
<name>L1JMN6_GUITC</name>
<accession>L1JMN6</accession>
<dbReference type="OrthoDB" id="418863at2759"/>
<dbReference type="InterPro" id="IPR011641">
    <property type="entry name" value="Tyr-kin_ephrin_A/B_rcpt-like"/>
</dbReference>
<dbReference type="RefSeq" id="XP_005836303.1">
    <property type="nucleotide sequence ID" value="XM_005836246.1"/>
</dbReference>
<feature type="region of interest" description="Disordered" evidence="1">
    <location>
        <begin position="1165"/>
        <end position="1223"/>
    </location>
</feature>
<feature type="compositionally biased region" description="Basic and acidic residues" evidence="1">
    <location>
        <begin position="1169"/>
        <end position="1183"/>
    </location>
</feature>
<feature type="chain" id="PRO_5008771539" description="Tyrosine-protein kinase ephrin type A/B receptor-like domain-containing protein" evidence="3">
    <location>
        <begin position="21"/>
        <end position="1371"/>
    </location>
</feature>
<keyword evidence="2" id="KW-0812">Transmembrane</keyword>
<gene>
    <name evidence="5" type="ORF">GUITHDRAFT_104851</name>
</gene>
<dbReference type="EnsemblProtists" id="EKX49323">
    <property type="protein sequence ID" value="EKX49323"/>
    <property type="gene ID" value="GUITHDRAFT_104851"/>
</dbReference>
<dbReference type="KEGG" id="gtt:GUITHDRAFT_104851"/>
<feature type="compositionally biased region" description="Polar residues" evidence="1">
    <location>
        <begin position="1317"/>
        <end position="1334"/>
    </location>
</feature>
<evidence type="ECO:0000313" key="5">
    <source>
        <dbReference type="EMBL" id="EKX49323.1"/>
    </source>
</evidence>
<keyword evidence="2" id="KW-1133">Transmembrane helix</keyword>
<evidence type="ECO:0000313" key="6">
    <source>
        <dbReference type="EnsemblProtists" id="EKX49323"/>
    </source>
</evidence>
<feature type="domain" description="Tyrosine-protein kinase ephrin type A/B receptor-like" evidence="4">
    <location>
        <begin position="819"/>
        <end position="860"/>
    </location>
</feature>
<dbReference type="GeneID" id="17306053"/>
<evidence type="ECO:0000256" key="1">
    <source>
        <dbReference type="SAM" id="MobiDB-lite"/>
    </source>
</evidence>
<keyword evidence="7" id="KW-1185">Reference proteome</keyword>
<dbReference type="PANTHER" id="PTHR46967">
    <property type="entry name" value="INSULIN-LIKE GROWTH FACTOR BINDING PROTEIN,N-TERMINAL"/>
    <property type="match status" value="1"/>
</dbReference>
<proteinExistence type="predicted"/>
<reference evidence="6" key="3">
    <citation type="submission" date="2016-03" db="UniProtKB">
        <authorList>
            <consortium name="EnsemblProtists"/>
        </authorList>
    </citation>
    <scope>IDENTIFICATION</scope>
</reference>
<feature type="region of interest" description="Disordered" evidence="1">
    <location>
        <begin position="1349"/>
        <end position="1371"/>
    </location>
</feature>
<feature type="transmembrane region" description="Helical" evidence="2">
    <location>
        <begin position="963"/>
        <end position="985"/>
    </location>
</feature>
<dbReference type="Pfam" id="PF07699">
    <property type="entry name" value="Ephrin_rec_like"/>
    <property type="match status" value="1"/>
</dbReference>
<dbReference type="CDD" id="cd00185">
    <property type="entry name" value="TNFRSF"/>
    <property type="match status" value="1"/>
</dbReference>
<feature type="compositionally biased region" description="Basic and acidic residues" evidence="1">
    <location>
        <begin position="1142"/>
        <end position="1158"/>
    </location>
</feature>
<organism evidence="5">
    <name type="scientific">Guillardia theta (strain CCMP2712)</name>
    <name type="common">Cryptophyte</name>
    <dbReference type="NCBI Taxonomy" id="905079"/>
    <lineage>
        <taxon>Eukaryota</taxon>
        <taxon>Cryptophyceae</taxon>
        <taxon>Pyrenomonadales</taxon>
        <taxon>Geminigeraceae</taxon>
        <taxon>Guillardia</taxon>
    </lineage>
</organism>